<dbReference type="FunFam" id="2.10.25.10:FF:000153">
    <property type="entry name" value="MUC5B isoform 1"/>
    <property type="match status" value="2"/>
</dbReference>
<accession>A0A8D2KW54</accession>
<dbReference type="Ensembl" id="ENSVKKT00000011822.1">
    <property type="protein sequence ID" value="ENSVKKP00000011544.1"/>
    <property type="gene ID" value="ENSVKKG00000008052.1"/>
</dbReference>
<dbReference type="GO" id="GO:0031012">
    <property type="term" value="C:extracellular matrix"/>
    <property type="evidence" value="ECO:0007669"/>
    <property type="project" value="TreeGrafter"/>
</dbReference>
<feature type="domain" description="VWFD" evidence="6">
    <location>
        <begin position="2834"/>
        <end position="3002"/>
    </location>
</feature>
<dbReference type="FunFam" id="2.10.25.10:FF:000055">
    <property type="entry name" value="alpha-tectorin isoform X1"/>
    <property type="match status" value="9"/>
</dbReference>
<keyword evidence="2" id="KW-0964">Secreted</keyword>
<feature type="domain" description="VWFD" evidence="6">
    <location>
        <begin position="3562"/>
        <end position="3748"/>
    </location>
</feature>
<dbReference type="Pfam" id="PF08742">
    <property type="entry name" value="C8"/>
    <property type="match status" value="11"/>
</dbReference>
<dbReference type="SMART" id="SM00214">
    <property type="entry name" value="VWC"/>
    <property type="match status" value="9"/>
</dbReference>
<evidence type="ECO:0000256" key="4">
    <source>
        <dbReference type="ARBA" id="ARBA00023157"/>
    </source>
</evidence>
<dbReference type="InterPro" id="IPR036084">
    <property type="entry name" value="Ser_inhib-like_sf"/>
</dbReference>
<feature type="domain" description="VWFD" evidence="6">
    <location>
        <begin position="3841"/>
        <end position="4023"/>
    </location>
</feature>
<evidence type="ECO:0000256" key="5">
    <source>
        <dbReference type="ARBA" id="ARBA00023180"/>
    </source>
</evidence>
<dbReference type="Pfam" id="PF17517">
    <property type="entry name" value="IgGFc_binding"/>
    <property type="match status" value="1"/>
</dbReference>
<feature type="domain" description="VWFD" evidence="6">
    <location>
        <begin position="4124"/>
        <end position="4302"/>
    </location>
</feature>
<feature type="domain" description="VWFD" evidence="6">
    <location>
        <begin position="1651"/>
        <end position="1831"/>
    </location>
</feature>
<feature type="domain" description="VWFD" evidence="6">
    <location>
        <begin position="847"/>
        <end position="1026"/>
    </location>
</feature>
<evidence type="ECO:0000313" key="7">
    <source>
        <dbReference type="Ensembl" id="ENSVKKP00000011544.1"/>
    </source>
</evidence>
<keyword evidence="3" id="KW-0677">Repeat</keyword>
<dbReference type="OMA" id="QCHESID"/>
<dbReference type="InterPro" id="IPR025615">
    <property type="entry name" value="TILa_dom"/>
</dbReference>
<name>A0A8D2KW54_VARKO</name>
<dbReference type="InterPro" id="IPR003645">
    <property type="entry name" value="Fol_N"/>
</dbReference>
<dbReference type="InterPro" id="IPR001007">
    <property type="entry name" value="VWF_dom"/>
</dbReference>
<dbReference type="SMART" id="SM00215">
    <property type="entry name" value="VWC_out"/>
    <property type="match status" value="10"/>
</dbReference>
<dbReference type="InterPro" id="IPR050780">
    <property type="entry name" value="Mucin_vWF_Thrombospondin_sf"/>
</dbReference>
<evidence type="ECO:0000256" key="2">
    <source>
        <dbReference type="ARBA" id="ARBA00022525"/>
    </source>
</evidence>
<dbReference type="SUPFAM" id="SSF57567">
    <property type="entry name" value="Serine protease inhibitors"/>
    <property type="match status" value="12"/>
</dbReference>
<feature type="domain" description="VWFD" evidence="6">
    <location>
        <begin position="3212"/>
        <end position="3390"/>
    </location>
</feature>
<sequence>MWLATWHNSGHNVMNSPTGQVFITAFMQNYKLDYSEAQFQLFISGHLPSTLVSVWICKLYQMSKLTIFRGQTAVVKIPTYLEMGGTAKLCKTVMVKSSGHVTVLAFSSKKNSADTMVVYPVNQLGVEYYVLTPLGEFPNTYKEFSVIAWEKQTKVEIHLKGKVSFRKKTYPAGSKLNVVLSPYEAIQLQSLEDLSGTFIKSEKPVAVLSGHTCAQKNTHCNHVMEQLLPVPIWGRVFIIPPLSFQMNFDLAYVVASQTTSLTCVSGGLHRNYNLVAGQVLQLKVTHSSPIYITANVGIQVFLFCTGGIHSHLNFDPYFISIPDTSRYCRHYSVKEQVNFENYVHIIAKTTAIGGITIDKHSLGVVSWRPIPGTEYSWSEYYLGEEGTSHELFDPVNHFGVLSFGLAERNAYGSAGLCKTDLQHFPPSSCRSIRCQKNHFCQMINDKPICMSSSTATCRAQGDPHYQTFDKRQYNFMGTCTYTMAKTCGPDATFPAFHITAKNEKRGTQSVSYVGLVMVQVYGYNISVARSEYGLVRVNNQRSRLPISLHDGRLRLYQRGTSVFVATDFSLWVSYDWNSQLLVKISRSFSEKICGLCGNYNGNPTDDFRTPSGSLALSPEEFGKSWKVEDGDKLCWSDCRGECSEVTTNMLKKYKAEPFCGWISKRKNGPFSQCHPLVDPKIFLENCAYDLYIYKGHQEVLCQALKSYADACQSEGATLSDWRRLTGCSLSCPENSQYMLCGSACPATCNNQALPPDCNSSQCMETCECNEGFVLDAGQCIPQAACGCLFEDRLLSPNEQFWGDSTCTRHCICDPRSRQVQCQPASCKDGQQCKVENGLQDCYPTDYAKCSAFGYSHYHSFDGQSFNFQGTCLYTLTGLSKKSQGLIDFQVLVQNAGQVGGPISLNKLVKVQVYGLEILVSWAYRGRVMVNGLLTNLPYKRGLDQILIYQKGWHAVIRTDFDVTITFDWQSHVTVTVPNTYKDALGGLCSNFNGHRQDDLISRDAMPAANPTALGQRWKVAESPGCRELNPKVCPDFQRVAQHQRSTSVECGVLVDKRGPFRGCHGTINPEVFFLDCVYDYCTYGGRQAVLVHVVAAYVAACQAMQVTIYAWRDHLLWKPTCLQNSHYELCTESCQQACSSLHWPLLCSTHCTEGCFCDKGFMLSGDRCVPMDQCGCMYQGQYYLAGETFFPTSKCNLECVCQVGGAVTCKEFSCGPYEECRVVDGTRKCHPVGLATCTAYGDPHYISFDGVRFDFQGTCTYILAKAVLTGKRDLTPFTVMQENETWKKKNVSVTKMVSVEAYGNTVALLQKKKGVVNGIFQSLPVVLSDGRLTAYQQGTNVLIKTEFGLLVSYNLVYRVTITIPSKYRGHVEGLCGNYNEQKKDEFLLQDGTLASDAAAFGAAWKVPVPGAEGSCSDGCSGSSCPVCEERKKAIFKQRNYCGILTASDGPFRACHSKVDPSVYFDNCIYDVCLGNGESLILCQSIQSYVSTCQEAGVSVEPWRNPSFCPLHCPANSHYQLCADLCSTSCAKITDPQPCPETCTEGCQCDDGFFFDGLGCVHAESCGCFHNGRYYKPNETVLLNNCQESCRCIPSQGVTCEAHSCARDETCKIQDGVLGCFHKDPCKALHCRQQETCKIENGLAKCVPNFNGSCWGWGDPHYHTFDGMDFDFQGTCSYTIAKYCGSDPTLVPFTIVEKNDNRGNQAVSYVSLANIFVYGYKISIYKQEVGRIRVCQSGDGLPLTLEEGKIRLFQSGPSAVLQTEFGLQVTYDWKWHLVITLPSSYYNAMCGLCGNFNRDPRDDMALPNGTMVSSVTSWASSWRVKDRDPFCWDSCQGNCPTCDESKKELYGSNAHCGIIRNASAGPFRECHAKVNPDDFFDSCIYDVCLNGGAQGFLCQALEAYAKTCRKAGALIYDWRTPSGCALQCPENSHYEFCGNACPASCSDRTAPSTCQEPCVETCQCDEGYVLSADKCVPTGSCGCTYNGFYYKPGEEFWAGGNCGSRCTCDSTLGIVVCKPASCQANEQCALVNGVWGCHPVSYATCSASGDLHYTSFDGRRYDFMGTCIYQLVGLCSDDPTLKPFTINVENNNRGNKKVSYTKVVTVEAYNLSIVLSQEHPRRIQVNGAFANLPFYHGDKIKAYLHGMEVFIQTDFDVTVVFDWKSYVRVMVPSTYTNAVCGLCGNNNRDPKDDFAMKDGSQAPSASQFAESWKVAEVPGCSVGCTDDCPACGDAQKEAYEGEQYCGILIKKDGPFRQCHGTIDPTPYFIDCVFDTCQYHGQHDALCRAISVYVAACQALGVQIGPWRTDSFCPACWLNSHYELCGNGCPVTCHGLSAPAGCVASCKEGCYCDAGFVLSGDQCVPLGDCGCMHQGKYYKKGEYFYPSSSCQEQCQCTENGVVECQETSCGPHEECKVQDGIQGCHPVGCGNCRVAAGSHYLTFDGRAYDFHGTCLYALSTVAGKDSRLANFSVLVENDRSLTKSVVVSVHGYTVVIEKGMKWQVKVNGERYTLPMTTSAGRLWANQEGSNIIVQSDFGLKVLYDSSSYVLVFVPSTYQGHVGGLCGNFNKDKTDDFTLPSGESTQNVDQFGASWKVPLEGTGCSDGCGEKCPVCGSQQTAPYTPKSSCGMIQAMSGPFKGCHAFVDPAEYFGHCLYDMCASNGAMESLCRSLQAYVAACQAAGATIEAWRNSSFCPLTCPSNSHYSLCTRTCDFTCTSLSTSGQCTEKCFEGCQCDSSYLFDGNRCVAMEDCGCVYDGRYIKAGESLVLEGCLRKCTCRASGRLTCEDTSCQLGEICAIHDGVRGCRDPCKSLHCRTKETCKLQNGQAHCVHEYMGTCQGSTSQYFQTFDGLFMSFQDSCTYTIAKYCGSDPDLVPFIVEEKNSKMDSQDSSKLQLIHIKVYGHNITFNKGENAQVMVGMLAFISNRNGQPTIETDFGLTVSYDSEWTVVMVLPSSYYGVTCGLCGNFNGESNDDMTHPNGSQASSIMDWATSWKVNDQDPACSDACEGTCQACEDGKKELYGSEQYCGIISKAFKGPFGVCHPSVSPTSYFNDCVDGMCANSGDNQVLCRLVETYARACKEQGIAIDEWKEMSGSHACPDNSHYEACGNACPATCSDQSAPSTCKKPCMETCQCNDGYVVNGNQCVPAKNCGCIYNGLHYKAGEEFWDDENCHSLCKCDPSVGRVRCWKASCKASEKCAMVDGVRRCKGTTYSTCIGTGDPHYTTFDGRKYDFQGTCIYQMAAVCSNDPTLTPFLVTVENNNRGNKAVSFTKVVTLEVYNMTISLSQAHPRKIQVDGVFVDLPFFYENKLKIYISGVHGFIKTDFDLRVSFDWYSYARVIIPHSYANSMCGLCGNANQDPSDDFIMKDGTRATDEIQFADSWKVKEVPGCSAGCTTDCPVCKEAEKQVYKGDQFCGILIKKDGPFRQCHKVLDPSSYFDDCVFDTCQYKGHQDTLCSAISAYVTACQAQGIQIGPWRSSSFCLPCPRNSHYDLCGNGCPATCHQLSPPETCDASCAEGCFCDPGFLLSGDQCVPLAECGCVHQGRYYKKGEEFYPGTACQQKCLCMDNGAVDCQQFSCGAHAECRVENGVQGCHPVAYGTIIAPGGIHYISLDAQIFDFHGSCTYTLAKVCSSDPQLEKFAVLGTNWKATVNGEHYTLPMNTMDGKLWITQEGNNIIVHTQFGLTLFYDTSSYVRVTVPSTYQGHMCGLGGNFNGNQSDDFMLPNGKHAQNVEEFGASWKVPVDGVACSDGCGERCPICSSAQTAPYRAEQSCGMIQSKSGPFRDCHPLVSPAEYFKLCLYDMCATEGAEESLCQNLQAYAVACQVAGAKIGTWRSTSFCPLSCPVNSHYELCTRTCDFTCAALSAPSHCMGDCFEGCQCDPGYVFDGEECVSMDKCGCAYDGRYIKVGAPTWLSCHPLQLISLVFQVNGLLVQLPFNVSKAVSITETQGVIVIDQSSRMQVLFSPDGKVTVRATEELVGKMCAPCGNFNGDVSDDLRLPGGQIAVPLSCPENSHYEACGNACPATCFDRSAPSLCDDTCAEVCQCDEGFVLSDGKCVPVESCGCLYNGKTYKAGEEFWDDESCQTRCRCNPTLGKMECRKDSCKANQKCVMVNGVRGCHVLKHAICIGTGDPHYTTFDGKKFDFMGTCVYQLAGTCSDDPNLTPFSVTVENNHRGSKVVSYTKVVTLEVYNMTISLSQEYPNKIQVNGVFVHLPYSYENKLRIYTHGVHGFIQTDFDLKVSFDWYSYARVILPSTYANAICGLCGNANQDPSDDFIMKDGTKATDEIQFADSWKVKEVPGCSTGCTTDCPVCTEAEKQAYKGDQFCGILIKKDGPFRQCHRVIDPSSYFEDCVLDTCQYKGHQDTLCSAISAYVTACQAQGIQIGPWRSSSFCSLPCPRNSHYELCGNDCPATCHHLSPPEICDAACAEGCFCDSGFLLSGDQCVPLAECGCVHQGRYYKKGEEFHPGTACQQKCRCMDNGAVDCQQFSCGAHAECRVENGVQGCHPVAYGTIIASGGFHYISLDGQSFDFHGSCKYKLAEVCRSNPQLENFSVWLENEKPADQHVPITKAVLVSVHGYSVALQRGTNWKATVNGEHYTLPMNTMDGKLWITQEGNNIIVHTQFAPTRGTCVVWGGNFNGNQSDDFMLPNGKHAQNVEEFGTFWKVPVDDVACSDGCGERCPTCSSAQTAPYTAERSCGMIQSKSGPFRECHPLVNPAEYFKLCLYDMCATEGAEESLCQSLQAYVAACQAAGGTVGSWRTSSFCPFTCPSNSLYKPCMASCDFTCASLSTPVRCTKNCFEGCQCDDGYVLDGDRCVSMDQCGCVHNGMYLKASQSIFSSNCTEKCTCVASGQITCEDTSCQSDETCVLRDGVRGCVRQEGNCTLTPQAQLTSFDGAVGNYGCTGHFEMASLCNENALAWFRVVVHIEKMDTDDDTFPDAFRVHGLAKKLPWKKGTLTASKVPDGILIEQASQVKIHLHLNGKMTIRVKEALAGKLCSACGNFNGDNEDDLKKPSGEAARTFNEHLEAWKAKEY</sequence>
<evidence type="ECO:0000259" key="6">
    <source>
        <dbReference type="PROSITE" id="PS51233"/>
    </source>
</evidence>
<comment type="subcellular location">
    <subcellularLocation>
        <location evidence="1">Secreted</location>
    </subcellularLocation>
</comment>
<feature type="domain" description="VWFD" evidence="6">
    <location>
        <begin position="2428"/>
        <end position="2602"/>
    </location>
</feature>
<dbReference type="PANTHER" id="PTHR11339">
    <property type="entry name" value="EXTRACELLULAR MATRIX GLYCOPROTEIN RELATED"/>
    <property type="match status" value="1"/>
</dbReference>
<dbReference type="Pfam" id="PF00094">
    <property type="entry name" value="VWD"/>
    <property type="match status" value="13"/>
</dbReference>
<dbReference type="InterPro" id="IPR001846">
    <property type="entry name" value="VWF_type-D"/>
</dbReference>
<reference evidence="7" key="2">
    <citation type="submission" date="2025-09" db="UniProtKB">
        <authorList>
            <consortium name="Ensembl"/>
        </authorList>
    </citation>
    <scope>IDENTIFICATION</scope>
</reference>
<dbReference type="Gene3D" id="2.10.25.10">
    <property type="entry name" value="Laminin"/>
    <property type="match status" value="12"/>
</dbReference>
<feature type="domain" description="VWFD" evidence="6">
    <location>
        <begin position="2042"/>
        <end position="2220"/>
    </location>
</feature>
<dbReference type="GO" id="GO:0005615">
    <property type="term" value="C:extracellular space"/>
    <property type="evidence" value="ECO:0007669"/>
    <property type="project" value="TreeGrafter"/>
</dbReference>
<keyword evidence="5" id="KW-0325">Glycoprotein</keyword>
<evidence type="ECO:0000256" key="3">
    <source>
        <dbReference type="ARBA" id="ARBA00022737"/>
    </source>
</evidence>
<dbReference type="PANTHER" id="PTHR11339:SF244">
    <property type="entry name" value="IGGFC-BINDING PROTEIN"/>
    <property type="match status" value="1"/>
</dbReference>
<evidence type="ECO:0000313" key="8">
    <source>
        <dbReference type="Proteomes" id="UP000694545"/>
    </source>
</evidence>
<proteinExistence type="predicted"/>
<dbReference type="InterPro" id="IPR002919">
    <property type="entry name" value="TIL_dom"/>
</dbReference>
<dbReference type="SMART" id="SM00216">
    <property type="entry name" value="VWD"/>
    <property type="match status" value="12"/>
</dbReference>
<dbReference type="Proteomes" id="UP000694545">
    <property type="component" value="Unplaced"/>
</dbReference>
<dbReference type="InterPro" id="IPR014853">
    <property type="entry name" value="VWF/SSPO/ZAN-like_Cys-rich_dom"/>
</dbReference>
<dbReference type="CDD" id="cd19941">
    <property type="entry name" value="TIL"/>
    <property type="match status" value="12"/>
</dbReference>
<feature type="domain" description="VWFD" evidence="6">
    <location>
        <begin position="1235"/>
        <end position="1416"/>
    </location>
</feature>
<feature type="domain" description="VWFD" evidence="6">
    <location>
        <begin position="4511"/>
        <end position="4699"/>
    </location>
</feature>
<dbReference type="PROSITE" id="PS51233">
    <property type="entry name" value="VWFD"/>
    <property type="match status" value="12"/>
</dbReference>
<dbReference type="Pfam" id="PF12714">
    <property type="entry name" value="TILa"/>
    <property type="match status" value="11"/>
</dbReference>
<protein>
    <recommendedName>
        <fullName evidence="6">VWFD domain-containing protein</fullName>
    </recommendedName>
</protein>
<dbReference type="SMART" id="SM00274">
    <property type="entry name" value="FOLN"/>
    <property type="match status" value="4"/>
</dbReference>
<evidence type="ECO:0000256" key="1">
    <source>
        <dbReference type="ARBA" id="ARBA00004613"/>
    </source>
</evidence>
<dbReference type="SMART" id="SM00832">
    <property type="entry name" value="C8"/>
    <property type="match status" value="11"/>
</dbReference>
<dbReference type="Pfam" id="PF01826">
    <property type="entry name" value="TIL"/>
    <property type="match status" value="12"/>
</dbReference>
<feature type="domain" description="VWFD" evidence="6">
    <location>
        <begin position="455"/>
        <end position="635"/>
    </location>
</feature>
<organism evidence="7 8">
    <name type="scientific">Varanus komodoensis</name>
    <name type="common">Komodo dragon</name>
    <dbReference type="NCBI Taxonomy" id="61221"/>
    <lineage>
        <taxon>Eukaryota</taxon>
        <taxon>Metazoa</taxon>
        <taxon>Chordata</taxon>
        <taxon>Craniata</taxon>
        <taxon>Vertebrata</taxon>
        <taxon>Euteleostomi</taxon>
        <taxon>Lepidosauria</taxon>
        <taxon>Squamata</taxon>
        <taxon>Bifurcata</taxon>
        <taxon>Unidentata</taxon>
        <taxon>Episquamata</taxon>
        <taxon>Toxicofera</taxon>
        <taxon>Anguimorpha</taxon>
        <taxon>Paleoanguimorpha</taxon>
        <taxon>Varanoidea</taxon>
        <taxon>Varanidae</taxon>
        <taxon>Varanus</taxon>
    </lineage>
</organism>
<keyword evidence="4" id="KW-1015">Disulfide bond</keyword>
<dbReference type="InterPro" id="IPR035234">
    <property type="entry name" value="IgGFc-bd_N"/>
</dbReference>
<keyword evidence="8" id="KW-1185">Reference proteome</keyword>
<reference evidence="7" key="1">
    <citation type="submission" date="2025-08" db="UniProtKB">
        <authorList>
            <consortium name="Ensembl"/>
        </authorList>
    </citation>
    <scope>IDENTIFICATION</scope>
</reference>